<name>A0A1V5SFW6_9BACT</name>
<gene>
    <name evidence="1" type="ORF">BWY43_00012</name>
</gene>
<comment type="caution">
    <text evidence="1">The sequence shown here is derived from an EMBL/GenBank/DDBJ whole genome shotgun (WGS) entry which is preliminary data.</text>
</comment>
<proteinExistence type="predicted"/>
<protein>
    <submittedName>
        <fullName evidence="1">Uncharacterized protein</fullName>
    </submittedName>
</protein>
<accession>A0A1V5SFW6</accession>
<organism evidence="1">
    <name type="scientific">candidate division WS2 bacterium ADurb.Bin280</name>
    <dbReference type="NCBI Taxonomy" id="1852829"/>
    <lineage>
        <taxon>Bacteria</taxon>
        <taxon>candidate division WS2</taxon>
    </lineage>
</organism>
<evidence type="ECO:0000313" key="1">
    <source>
        <dbReference type="EMBL" id="OQA53439.1"/>
    </source>
</evidence>
<dbReference type="Proteomes" id="UP000485367">
    <property type="component" value="Unassembled WGS sequence"/>
</dbReference>
<dbReference type="EMBL" id="MWBO01000002">
    <property type="protein sequence ID" value="OQA53439.1"/>
    <property type="molecule type" value="Genomic_DNA"/>
</dbReference>
<dbReference type="AlphaFoldDB" id="A0A1V5SFW6"/>
<sequence>MSQLRSDKGEPTMEVGGVRVSCAAVLVGAGELVCDLPREQAEAALAFLVQAFHTKFGMMPDIEGGV</sequence>
<reference evidence="1" key="1">
    <citation type="submission" date="2017-02" db="EMBL/GenBank/DDBJ databases">
        <title>Delving into the versatile metabolic prowess of the omnipresent phylum Bacteroidetes.</title>
        <authorList>
            <person name="Nobu M.K."/>
            <person name="Mei R."/>
            <person name="Narihiro T."/>
            <person name="Kuroda K."/>
            <person name="Liu W.-T."/>
        </authorList>
    </citation>
    <scope>NUCLEOTIDE SEQUENCE</scope>
    <source>
        <strain evidence="1">ADurb.Bin280</strain>
    </source>
</reference>